<evidence type="ECO:0000259" key="1">
    <source>
        <dbReference type="PROSITE" id="PS50054"/>
    </source>
</evidence>
<dbReference type="GO" id="GO:0001691">
    <property type="term" value="F:pseudophosphatase activity"/>
    <property type="evidence" value="ECO:0007669"/>
    <property type="project" value="TreeGrafter"/>
</dbReference>
<keyword evidence="3" id="KW-1185">Reference proteome</keyword>
<dbReference type="GO" id="GO:0019903">
    <property type="term" value="F:protein phosphatase binding"/>
    <property type="evidence" value="ECO:0007669"/>
    <property type="project" value="TreeGrafter"/>
</dbReference>
<evidence type="ECO:0000313" key="4">
    <source>
        <dbReference type="RefSeq" id="XP_029637246.1"/>
    </source>
</evidence>
<gene>
    <name evidence="4" type="primary">LOC115212737</name>
</gene>
<dbReference type="GO" id="GO:0005739">
    <property type="term" value="C:mitochondrion"/>
    <property type="evidence" value="ECO:0007669"/>
    <property type="project" value="TreeGrafter"/>
</dbReference>
<dbReference type="KEGG" id="osn:115212737"/>
<organism evidence="3 4">
    <name type="scientific">Octopus sinensis</name>
    <name type="common">East Asian common octopus</name>
    <dbReference type="NCBI Taxonomy" id="2607531"/>
    <lineage>
        <taxon>Eukaryota</taxon>
        <taxon>Metazoa</taxon>
        <taxon>Spiralia</taxon>
        <taxon>Lophotrochozoa</taxon>
        <taxon>Mollusca</taxon>
        <taxon>Cephalopoda</taxon>
        <taxon>Coleoidea</taxon>
        <taxon>Octopodiformes</taxon>
        <taxon>Octopoda</taxon>
        <taxon>Incirrata</taxon>
        <taxon>Octopodidae</taxon>
        <taxon>Octopus</taxon>
    </lineage>
</organism>
<dbReference type="AlphaFoldDB" id="A0A6P7SGZ9"/>
<evidence type="ECO:0000313" key="3">
    <source>
        <dbReference type="Proteomes" id="UP000515154"/>
    </source>
</evidence>
<accession>A0A6P7SGZ9</accession>
<dbReference type="PROSITE" id="PS50054">
    <property type="entry name" value="TYR_PHOSPHATASE_DUAL"/>
    <property type="match status" value="1"/>
</dbReference>
<dbReference type="InterPro" id="IPR001763">
    <property type="entry name" value="Rhodanese-like_dom"/>
</dbReference>
<dbReference type="Gene3D" id="3.90.190.10">
    <property type="entry name" value="Protein tyrosine phosphatase superfamily"/>
    <property type="match status" value="1"/>
</dbReference>
<dbReference type="InterPro" id="IPR029021">
    <property type="entry name" value="Prot-tyrosine_phosphatase-like"/>
</dbReference>
<dbReference type="Proteomes" id="UP000515154">
    <property type="component" value="Linkage group LG6"/>
</dbReference>
<dbReference type="PANTHER" id="PTHR46659">
    <property type="entry name" value="SERINE/THREONINE/TYROSINE-INTERACTING-LIKE PROTEIN 1"/>
    <property type="match status" value="1"/>
</dbReference>
<dbReference type="GO" id="GO:2001244">
    <property type="term" value="P:positive regulation of intrinsic apoptotic signaling pathway"/>
    <property type="evidence" value="ECO:0007669"/>
    <property type="project" value="TreeGrafter"/>
</dbReference>
<dbReference type="Pfam" id="PF00581">
    <property type="entry name" value="Rhodanese"/>
    <property type="match status" value="1"/>
</dbReference>
<dbReference type="SUPFAM" id="SSF52821">
    <property type="entry name" value="Rhodanese/Cell cycle control phosphatase"/>
    <property type="match status" value="1"/>
</dbReference>
<dbReference type="InterPro" id="IPR020422">
    <property type="entry name" value="TYR_PHOSPHATASE_DUAL_dom"/>
</dbReference>
<dbReference type="SMART" id="SM00195">
    <property type="entry name" value="DSPc"/>
    <property type="match status" value="1"/>
</dbReference>
<feature type="domain" description="Rhodanese" evidence="2">
    <location>
        <begin position="32"/>
        <end position="126"/>
    </location>
</feature>
<proteinExistence type="predicted"/>
<dbReference type="InterPro" id="IPR053272">
    <property type="entry name" value="STY_interacting-like"/>
</dbReference>
<dbReference type="RefSeq" id="XP_029637246.1">
    <property type="nucleotide sequence ID" value="XM_029781386.2"/>
</dbReference>
<feature type="domain" description="Tyrosine-protein phosphatase" evidence="1">
    <location>
        <begin position="143"/>
        <end position="280"/>
    </location>
</feature>
<dbReference type="InterPro" id="IPR000340">
    <property type="entry name" value="Dual-sp_phosphatase_cat-dom"/>
</dbReference>
<dbReference type="SMART" id="SM00450">
    <property type="entry name" value="RHOD"/>
    <property type="match status" value="1"/>
</dbReference>
<sequence length="292" mass="33962">MEKDLVFLDHSELYNLLQKCKRYPALADPNYLLLLDTRKDDGYQEDHIITARRVKQDETGKMLIPYDAELECKQHVVVYDSSTGSSIDAGPFLDFALLLWKTGSKYKVKVLSGGYERFSAHYPFLRSKKIMFTQRELDTLQLYPYEIIPKKLYLCKSSLASRLYVIKDLKLTAFLNCTEDVLPMPQIQNVYHVPQSDNDTTNLYKYFQECCEFIDANEITLAFSVLGISRSTTILVAYIMYSTQMSLAEAYDFIQKRCHFIRPNRNFIHQLSAWEGYLSNGTVKTNIEDPYF</sequence>
<evidence type="ECO:0000259" key="2">
    <source>
        <dbReference type="PROSITE" id="PS50206"/>
    </source>
</evidence>
<dbReference type="Pfam" id="PF00782">
    <property type="entry name" value="DSPc"/>
    <property type="match status" value="1"/>
</dbReference>
<dbReference type="GO" id="GO:0004864">
    <property type="term" value="F:protein phosphatase inhibitor activity"/>
    <property type="evidence" value="ECO:0007669"/>
    <property type="project" value="TreeGrafter"/>
</dbReference>
<protein>
    <submittedName>
        <fullName evidence="4">Serine/threonine/tyrosine-interacting-like protein 1 isoform X1</fullName>
    </submittedName>
</protein>
<dbReference type="PROSITE" id="PS50206">
    <property type="entry name" value="RHODANESE_3"/>
    <property type="match status" value="1"/>
</dbReference>
<reference evidence="4" key="1">
    <citation type="submission" date="2025-08" db="UniProtKB">
        <authorList>
            <consortium name="RefSeq"/>
        </authorList>
    </citation>
    <scope>IDENTIFICATION</scope>
</reference>
<dbReference type="InterPro" id="IPR036873">
    <property type="entry name" value="Rhodanese-like_dom_sf"/>
</dbReference>
<dbReference type="Gene3D" id="3.40.250.10">
    <property type="entry name" value="Rhodanese-like domain"/>
    <property type="match status" value="1"/>
</dbReference>
<dbReference type="SUPFAM" id="SSF52799">
    <property type="entry name" value="(Phosphotyrosine protein) phosphatases II"/>
    <property type="match status" value="1"/>
</dbReference>
<dbReference type="GO" id="GO:0062030">
    <property type="term" value="P:negative regulation of stress granule assembly"/>
    <property type="evidence" value="ECO:0007669"/>
    <property type="project" value="TreeGrafter"/>
</dbReference>
<name>A0A6P7SGZ9_9MOLL</name>
<dbReference type="PANTHER" id="PTHR46659:SF1">
    <property type="entry name" value="SERINE_THREONINE_TYROSINE-INTERACTING-LIKE PROTEIN 1"/>
    <property type="match status" value="1"/>
</dbReference>